<dbReference type="InterPro" id="IPR012337">
    <property type="entry name" value="RNaseH-like_sf"/>
</dbReference>
<dbReference type="SUPFAM" id="SSF53098">
    <property type="entry name" value="Ribonuclease H-like"/>
    <property type="match status" value="1"/>
</dbReference>
<reference evidence="13" key="1">
    <citation type="submission" date="2020-12" db="EMBL/GenBank/DDBJ databases">
        <title>Metabolic potential, ecology and presence of endohyphal bacteria is reflected in genomic diversity of Mucoromycotina.</title>
        <authorList>
            <person name="Muszewska A."/>
            <person name="Okrasinska A."/>
            <person name="Steczkiewicz K."/>
            <person name="Drgas O."/>
            <person name="Orlowska M."/>
            <person name="Perlinska-Lenart U."/>
            <person name="Aleksandrzak-Piekarczyk T."/>
            <person name="Szatraj K."/>
            <person name="Zielenkiewicz U."/>
            <person name="Pilsyk S."/>
            <person name="Malc E."/>
            <person name="Mieczkowski P."/>
            <person name="Kruszewska J.S."/>
            <person name="Biernat P."/>
            <person name="Pawlowska J."/>
        </authorList>
    </citation>
    <scope>NUCLEOTIDE SEQUENCE</scope>
    <source>
        <strain evidence="13">CBS 226.32</strain>
    </source>
</reference>
<accession>A0A8H7UT98</accession>
<comment type="subcellular location">
    <subcellularLocation>
        <location evidence="1">Nucleus</location>
    </subcellularLocation>
</comment>
<feature type="compositionally biased region" description="Basic residues" evidence="11">
    <location>
        <begin position="50"/>
        <end position="78"/>
    </location>
</feature>
<evidence type="ECO:0000256" key="11">
    <source>
        <dbReference type="SAM" id="MobiDB-lite"/>
    </source>
</evidence>
<dbReference type="GO" id="GO:0005634">
    <property type="term" value="C:nucleus"/>
    <property type="evidence" value="ECO:0007669"/>
    <property type="project" value="UniProtKB-SubCell"/>
</dbReference>
<dbReference type="InterPro" id="IPR034922">
    <property type="entry name" value="REX1-like_exo"/>
</dbReference>
<keyword evidence="7" id="KW-0862">Zinc</keyword>
<evidence type="ECO:0000256" key="7">
    <source>
        <dbReference type="ARBA" id="ARBA00022833"/>
    </source>
</evidence>
<dbReference type="Gene3D" id="3.30.420.10">
    <property type="entry name" value="Ribonuclease H-like superfamily/Ribonuclease H"/>
    <property type="match status" value="1"/>
</dbReference>
<dbReference type="InterPro" id="IPR017907">
    <property type="entry name" value="Znf_RING_CS"/>
</dbReference>
<evidence type="ECO:0000256" key="3">
    <source>
        <dbReference type="ARBA" id="ARBA00022722"/>
    </source>
</evidence>
<dbReference type="GO" id="GO:0003676">
    <property type="term" value="F:nucleic acid binding"/>
    <property type="evidence" value="ECO:0007669"/>
    <property type="project" value="InterPro"/>
</dbReference>
<proteinExistence type="inferred from homology"/>
<sequence length="1120" mass="128381">MKFTPKIDKNAVLHDASKKVHVSFDDIELTLAATQSKKRSHPAHESSEKNKKKHKSSDKKDKKDKKAKKDKKEKKDKKDKKENKEKESDITMTESKPIAINAIETASTPTPVPIAAATPIAAPTLTTKKATAVPITPNKSNKPAPKKVNKPKGKQPPKKLTQEEVLAKVAAIRKKKQLKRQAKVKVDGQIIAKPTFNIIPSNLTAVMPTKQLGEFVLYALSETSNLPWCNIIHKAKVDHVVMMYAQGLNCNYFGVNDTTTPYIDLEELKESVGKAAMPFLTKQAKYMITNQISGKQGRFNSPVADILQCNVSNSKKERLAKEKQAKMEKYKDNMREFYMVTLEEMKKIEYPIPPFLDSSAVLPDGWKETHPALEPLKEGERKRLIAVDCEMVLTVSGSSLARITLIDEDGSVLLDELVKPDQPIIDYLTRYSGITPARMKTATCSLRRAQKYVRKLVNHNVILVGHGLENDLKALQLAHPYCVDTSLLYDHHRGPPYKPSLRFLARSYLKRQIQVRNQDRIGHDSNEDARATLDLFKLKLANKPSFGKFKQTELIMDRLLANRPSRSSAILESSKSDYRSFGSTESGEYHRVDTDEQLVDLTLEKIPTTNFLFTRYQTADENLMRRELEGGEAPSILPSAAKATSDRALRLQSMDSYIRRVYQGLPPNSFLIISGGVCNVPEYKSLYDKHRNYQENYGGKKLGSVEIPKNEQWTEADQEKLYKLQSSYCHLQRQQQTSQAPFWRFMDPFIQTWYSELERVCRASQSALIMLNIQLEEVSNTICFISSPLKNRNRELLKRTHQFITSCLDEWDTPVLQVLPTSSLNDLYHSYLEKLESRAQHEFGMYHYYITSQFNMLWDLGSTAMQLESITDVPLLQVMKSRWQHKYTHQLMQYNTITEKFHLLLKKSIPVRQDFTCAICLCIWHEPTTLQCNHTFCRNCVQHMVCASCHKFRRKTVNRISEGLVHWIKPSPAVYCTCQTFNHLGQMTLAHKEGTCPLCRNIFKPADCVVDDELSKFIALYFPKNQNKEDDDIAYNRHDEHVTKKRSSANNIDETNTRRSQVNTTKFLSNMQRWSNKWGQQTSSSDVEDQIPPVPRIPLSSTQRQVNHDILVLARRSWIF</sequence>
<keyword evidence="3" id="KW-0540">Nuclease</keyword>
<dbReference type="OrthoDB" id="8191639at2759"/>
<dbReference type="Proteomes" id="UP000650833">
    <property type="component" value="Unassembled WGS sequence"/>
</dbReference>
<evidence type="ECO:0000259" key="12">
    <source>
        <dbReference type="PROSITE" id="PS50089"/>
    </source>
</evidence>
<dbReference type="SMART" id="SM00479">
    <property type="entry name" value="EXOIII"/>
    <property type="match status" value="1"/>
</dbReference>
<protein>
    <recommendedName>
        <fullName evidence="12">RING-type domain-containing protein</fullName>
    </recommendedName>
</protein>
<dbReference type="EMBL" id="JAEPRC010000848">
    <property type="protein sequence ID" value="KAG2191243.1"/>
    <property type="molecule type" value="Genomic_DNA"/>
</dbReference>
<dbReference type="PROSITE" id="PS00518">
    <property type="entry name" value="ZF_RING_1"/>
    <property type="match status" value="1"/>
</dbReference>
<dbReference type="PROSITE" id="PS50089">
    <property type="entry name" value="ZF_RING_2"/>
    <property type="match status" value="1"/>
</dbReference>
<dbReference type="FunFam" id="3.30.420.10:FF:000031">
    <property type="entry name" value="RNA exonuclease 1"/>
    <property type="match status" value="1"/>
</dbReference>
<feature type="compositionally biased region" description="Low complexity" evidence="11">
    <location>
        <begin position="131"/>
        <end position="143"/>
    </location>
</feature>
<dbReference type="InterPro" id="IPR001841">
    <property type="entry name" value="Znf_RING"/>
</dbReference>
<dbReference type="GO" id="GO:0010629">
    <property type="term" value="P:negative regulation of gene expression"/>
    <property type="evidence" value="ECO:0007669"/>
    <property type="project" value="UniProtKB-ARBA"/>
</dbReference>
<dbReference type="InterPro" id="IPR036397">
    <property type="entry name" value="RNaseH_sf"/>
</dbReference>
<keyword evidence="6" id="KW-0378">Hydrolase</keyword>
<dbReference type="PANTHER" id="PTHR12801">
    <property type="entry name" value="RNA EXONUCLEASE REXO1 / RECO3 FAMILY MEMBER-RELATED"/>
    <property type="match status" value="1"/>
</dbReference>
<feature type="domain" description="RING-type" evidence="12">
    <location>
        <begin position="917"/>
        <end position="953"/>
    </location>
</feature>
<evidence type="ECO:0000313" key="13">
    <source>
        <dbReference type="EMBL" id="KAG2191243.1"/>
    </source>
</evidence>
<feature type="compositionally biased region" description="Basic and acidic residues" evidence="11">
    <location>
        <begin position="79"/>
        <end position="89"/>
    </location>
</feature>
<keyword evidence="5 10" id="KW-0863">Zinc-finger</keyword>
<evidence type="ECO:0000256" key="6">
    <source>
        <dbReference type="ARBA" id="ARBA00022801"/>
    </source>
</evidence>
<comment type="similarity">
    <text evidence="2">Belongs to the REXO1/REXO3 family.</text>
</comment>
<dbReference type="GO" id="GO:0004527">
    <property type="term" value="F:exonuclease activity"/>
    <property type="evidence" value="ECO:0007669"/>
    <property type="project" value="UniProtKB-KW"/>
</dbReference>
<evidence type="ECO:0000313" key="14">
    <source>
        <dbReference type="Proteomes" id="UP000650833"/>
    </source>
</evidence>
<dbReference type="Gene3D" id="3.30.40.10">
    <property type="entry name" value="Zinc/RING finger domain, C3HC4 (zinc finger)"/>
    <property type="match status" value="1"/>
</dbReference>
<organism evidence="13 14">
    <name type="scientific">Mucor plumbeus</name>
    <dbReference type="NCBI Taxonomy" id="97098"/>
    <lineage>
        <taxon>Eukaryota</taxon>
        <taxon>Fungi</taxon>
        <taxon>Fungi incertae sedis</taxon>
        <taxon>Mucoromycota</taxon>
        <taxon>Mucoromycotina</taxon>
        <taxon>Mucoromycetes</taxon>
        <taxon>Mucorales</taxon>
        <taxon>Mucorineae</taxon>
        <taxon>Mucoraceae</taxon>
        <taxon>Mucor</taxon>
    </lineage>
</organism>
<evidence type="ECO:0000256" key="2">
    <source>
        <dbReference type="ARBA" id="ARBA00006357"/>
    </source>
</evidence>
<comment type="caution">
    <text evidence="13">The sequence shown here is derived from an EMBL/GenBank/DDBJ whole genome shotgun (WGS) entry which is preliminary data.</text>
</comment>
<dbReference type="AlphaFoldDB" id="A0A8H7UT98"/>
<dbReference type="CDD" id="cd06145">
    <property type="entry name" value="REX1_like"/>
    <property type="match status" value="1"/>
</dbReference>
<feature type="compositionally biased region" description="Basic residues" evidence="11">
    <location>
        <begin position="144"/>
        <end position="157"/>
    </location>
</feature>
<dbReference type="PANTHER" id="PTHR12801:SF115">
    <property type="entry name" value="FI18136P1-RELATED"/>
    <property type="match status" value="1"/>
</dbReference>
<feature type="region of interest" description="Disordered" evidence="11">
    <location>
        <begin position="33"/>
        <end position="93"/>
    </location>
</feature>
<gene>
    <name evidence="13" type="ORF">INT46_006830</name>
</gene>
<dbReference type="InterPro" id="IPR047021">
    <property type="entry name" value="REXO1/3/4-like"/>
</dbReference>
<feature type="region of interest" description="Disordered" evidence="11">
    <location>
        <begin position="131"/>
        <end position="159"/>
    </location>
</feature>
<keyword evidence="9" id="KW-0539">Nucleus</keyword>
<dbReference type="GO" id="GO:0008270">
    <property type="term" value="F:zinc ion binding"/>
    <property type="evidence" value="ECO:0007669"/>
    <property type="project" value="UniProtKB-KW"/>
</dbReference>
<evidence type="ECO:0000256" key="4">
    <source>
        <dbReference type="ARBA" id="ARBA00022723"/>
    </source>
</evidence>
<evidence type="ECO:0000256" key="1">
    <source>
        <dbReference type="ARBA" id="ARBA00004123"/>
    </source>
</evidence>
<evidence type="ECO:0000256" key="5">
    <source>
        <dbReference type="ARBA" id="ARBA00022771"/>
    </source>
</evidence>
<dbReference type="InterPro" id="IPR013083">
    <property type="entry name" value="Znf_RING/FYVE/PHD"/>
</dbReference>
<dbReference type="SMART" id="SM00184">
    <property type="entry name" value="RING"/>
    <property type="match status" value="1"/>
</dbReference>
<evidence type="ECO:0000256" key="8">
    <source>
        <dbReference type="ARBA" id="ARBA00022839"/>
    </source>
</evidence>
<keyword evidence="14" id="KW-1185">Reference proteome</keyword>
<keyword evidence="4" id="KW-0479">Metal-binding</keyword>
<dbReference type="InterPro" id="IPR013520">
    <property type="entry name" value="Ribonucl_H"/>
</dbReference>
<evidence type="ECO:0000256" key="10">
    <source>
        <dbReference type="PROSITE-ProRule" id="PRU00175"/>
    </source>
</evidence>
<name>A0A8H7UT98_9FUNG</name>
<evidence type="ECO:0000256" key="9">
    <source>
        <dbReference type="ARBA" id="ARBA00023242"/>
    </source>
</evidence>
<dbReference type="SUPFAM" id="SSF57850">
    <property type="entry name" value="RING/U-box"/>
    <property type="match status" value="1"/>
</dbReference>
<keyword evidence="8" id="KW-0269">Exonuclease</keyword>